<dbReference type="GO" id="GO:0005524">
    <property type="term" value="F:ATP binding"/>
    <property type="evidence" value="ECO:0007669"/>
    <property type="project" value="UniProtKB-UniRule"/>
</dbReference>
<proteinExistence type="predicted"/>
<dbReference type="eggNOG" id="KOG0594">
    <property type="taxonomic scope" value="Eukaryota"/>
</dbReference>
<sequence length="670" mass="72599">MMSAATLRAGALSGAIAPRRGSGGSARARARRADVAATKNADDASCRATHLTPSRASSAPRLAHRAHRRARRRARLLAPTAALPIDDLGAAANAIADVAAGIGLPCTIQNCGDQIYRSTLDAELRGEVAPLFTPTGLTILGALGFYLTITPGVLGGFVDYYVLRPLLGQRSFSLDDFVIGNKLGEGGFGVVYKATGVEDGETYVLKRCKDYGEAEIWTNSRLMRACPKYIAKYQGAFYGPKEKGAARGGGEQSIWKRAKSFAQKAVEVDDSDDDDPMWLVWKFEGSETLNGLMQSKEFPYNVEPFLFRDSGGVAVEGEPRGPARKKAIIQRIFKQILECLSGAHATGIILRDVKPENMIFDPKEGRFKLIDLGAAADLRFGFNYQPKEFILDPRFSGPEEYIMSTQTPEAPATPVALALSPALWQLNVPDRFDSYSAGVVLLQMCLPSLRSDDNLIAFRRKLEENGESLQAWRKELPSRMFTGENGEGFDVLDADDRAGWELVKSLMFKEREKRSSATGAKFSRFIVGKNPFVTVLDGIFGASPDEDDAEAGGIWAWLVFRVARSGTNREGGFTEAQLNQFKDEGSIDKTEDASKYLGYVATETLAKYGVKTVPRTVGGGEGDKKAKARVAGGGRGGGEGEGGDDDAPALEKFNPFRALNAGLQRLQGKE</sequence>
<keyword evidence="1" id="KW-0547">Nucleotide-binding</keyword>
<feature type="binding site" evidence="1">
    <location>
        <position position="206"/>
    </location>
    <ligand>
        <name>ATP</name>
        <dbReference type="ChEBI" id="CHEBI:30616"/>
    </ligand>
</feature>
<protein>
    <submittedName>
        <fullName evidence="4">Predicted protein</fullName>
    </submittedName>
</protein>
<dbReference type="EMBL" id="GG663738">
    <property type="protein sequence ID" value="EEH58062.1"/>
    <property type="molecule type" value="Genomic_DNA"/>
</dbReference>
<dbReference type="PROSITE" id="PS00107">
    <property type="entry name" value="PROTEIN_KINASE_ATP"/>
    <property type="match status" value="1"/>
</dbReference>
<evidence type="ECO:0000256" key="2">
    <source>
        <dbReference type="SAM" id="MobiDB-lite"/>
    </source>
</evidence>
<organism evidence="5">
    <name type="scientific">Micromonas pusilla (strain CCMP1545)</name>
    <name type="common">Picoplanktonic green alga</name>
    <dbReference type="NCBI Taxonomy" id="564608"/>
    <lineage>
        <taxon>Eukaryota</taxon>
        <taxon>Viridiplantae</taxon>
        <taxon>Chlorophyta</taxon>
        <taxon>Mamiellophyceae</taxon>
        <taxon>Mamiellales</taxon>
        <taxon>Mamiellaceae</taxon>
        <taxon>Micromonas</taxon>
    </lineage>
</organism>
<dbReference type="Gene3D" id="3.30.200.20">
    <property type="entry name" value="Phosphorylase Kinase, domain 1"/>
    <property type="match status" value="1"/>
</dbReference>
<dbReference type="InterPro" id="IPR017441">
    <property type="entry name" value="Protein_kinase_ATP_BS"/>
</dbReference>
<gene>
    <name evidence="4" type="ORF">MICPUCDRAFT_47036</name>
</gene>
<dbReference type="SMART" id="SM00220">
    <property type="entry name" value="S_TKc"/>
    <property type="match status" value="1"/>
</dbReference>
<dbReference type="InterPro" id="IPR011009">
    <property type="entry name" value="Kinase-like_dom_sf"/>
</dbReference>
<evidence type="ECO:0000256" key="1">
    <source>
        <dbReference type="PROSITE-ProRule" id="PRU10141"/>
    </source>
</evidence>
<feature type="compositionally biased region" description="Low complexity" evidence="2">
    <location>
        <begin position="52"/>
        <end position="61"/>
    </location>
</feature>
<feature type="domain" description="Protein kinase" evidence="3">
    <location>
        <begin position="177"/>
        <end position="533"/>
    </location>
</feature>
<reference evidence="4 5" key="1">
    <citation type="journal article" date="2009" name="Science">
        <title>Green evolution and dynamic adaptations revealed by genomes of the marine picoeukaryotes Micromonas.</title>
        <authorList>
            <person name="Worden A.Z."/>
            <person name="Lee J.H."/>
            <person name="Mock T."/>
            <person name="Rouze P."/>
            <person name="Simmons M.P."/>
            <person name="Aerts A.L."/>
            <person name="Allen A.E."/>
            <person name="Cuvelier M.L."/>
            <person name="Derelle E."/>
            <person name="Everett M.V."/>
            <person name="Foulon E."/>
            <person name="Grimwood J."/>
            <person name="Gundlach H."/>
            <person name="Henrissat B."/>
            <person name="Napoli C."/>
            <person name="McDonald S.M."/>
            <person name="Parker M.S."/>
            <person name="Rombauts S."/>
            <person name="Salamov A."/>
            <person name="Von Dassow P."/>
            <person name="Badger J.H."/>
            <person name="Coutinho P.M."/>
            <person name="Demir E."/>
            <person name="Dubchak I."/>
            <person name="Gentemann C."/>
            <person name="Eikrem W."/>
            <person name="Gready J.E."/>
            <person name="John U."/>
            <person name="Lanier W."/>
            <person name="Lindquist E.A."/>
            <person name="Lucas S."/>
            <person name="Mayer K.F."/>
            <person name="Moreau H."/>
            <person name="Not F."/>
            <person name="Otillar R."/>
            <person name="Panaud O."/>
            <person name="Pangilinan J."/>
            <person name="Paulsen I."/>
            <person name="Piegu B."/>
            <person name="Poliakov A."/>
            <person name="Robbens S."/>
            <person name="Schmutz J."/>
            <person name="Toulza E."/>
            <person name="Wyss T."/>
            <person name="Zelensky A."/>
            <person name="Zhou K."/>
            <person name="Armbrust E.V."/>
            <person name="Bhattacharya D."/>
            <person name="Goodenough U.W."/>
            <person name="Van de Peer Y."/>
            <person name="Grigoriev I.V."/>
        </authorList>
    </citation>
    <scope>NUCLEOTIDE SEQUENCE [LARGE SCALE GENOMIC DNA]</scope>
    <source>
        <strain evidence="4 5">CCMP1545</strain>
    </source>
</reference>
<dbReference type="Pfam" id="PF00069">
    <property type="entry name" value="Pkinase"/>
    <property type="match status" value="1"/>
</dbReference>
<dbReference type="PANTHER" id="PTHR46699">
    <property type="entry name" value="SERINE/THREONINE-PROTEIN KINASE STN8, CHLOROPLASTIC-RELATED"/>
    <property type="match status" value="1"/>
</dbReference>
<dbReference type="PANTHER" id="PTHR46699:SF4">
    <property type="entry name" value="SERINE_THREONINE-PROTEIN KINASE STN7, CHLOROPLASTIC"/>
    <property type="match status" value="1"/>
</dbReference>
<dbReference type="AlphaFoldDB" id="C1MQD6"/>
<evidence type="ECO:0000259" key="3">
    <source>
        <dbReference type="PROSITE" id="PS50011"/>
    </source>
</evidence>
<dbReference type="RefSeq" id="XP_003058111.1">
    <property type="nucleotide sequence ID" value="XM_003058065.1"/>
</dbReference>
<dbReference type="OrthoDB" id="10252171at2759"/>
<accession>C1MQD6</accession>
<keyword evidence="1" id="KW-0067">ATP-binding</keyword>
<dbReference type="GeneID" id="9683549"/>
<name>C1MQD6_MICPC</name>
<dbReference type="SUPFAM" id="SSF56112">
    <property type="entry name" value="Protein kinase-like (PK-like)"/>
    <property type="match status" value="1"/>
</dbReference>
<dbReference type="OMA" id="NCGDQIY"/>
<keyword evidence="5" id="KW-1185">Reference proteome</keyword>
<feature type="region of interest" description="Disordered" evidence="2">
    <location>
        <begin position="616"/>
        <end position="656"/>
    </location>
</feature>
<feature type="compositionally biased region" description="Gly residues" evidence="2">
    <location>
        <begin position="631"/>
        <end position="640"/>
    </location>
</feature>
<dbReference type="PROSITE" id="PS50011">
    <property type="entry name" value="PROTEIN_KINASE_DOM"/>
    <property type="match status" value="1"/>
</dbReference>
<dbReference type="Proteomes" id="UP000001876">
    <property type="component" value="Unassembled WGS sequence"/>
</dbReference>
<dbReference type="GO" id="GO:0004672">
    <property type="term" value="F:protein kinase activity"/>
    <property type="evidence" value="ECO:0007669"/>
    <property type="project" value="InterPro"/>
</dbReference>
<dbReference type="Gene3D" id="1.10.510.10">
    <property type="entry name" value="Transferase(Phosphotransferase) domain 1"/>
    <property type="match status" value="1"/>
</dbReference>
<dbReference type="InterPro" id="IPR000719">
    <property type="entry name" value="Prot_kinase_dom"/>
</dbReference>
<dbReference type="STRING" id="564608.C1MQD6"/>
<feature type="region of interest" description="Disordered" evidence="2">
    <location>
        <begin position="16"/>
        <end position="64"/>
    </location>
</feature>
<dbReference type="KEGG" id="mpp:MICPUCDRAFT_47036"/>
<evidence type="ECO:0000313" key="5">
    <source>
        <dbReference type="Proteomes" id="UP000001876"/>
    </source>
</evidence>
<evidence type="ECO:0000313" key="4">
    <source>
        <dbReference type="EMBL" id="EEH58062.1"/>
    </source>
</evidence>